<dbReference type="Proteomes" id="UP000440498">
    <property type="component" value="Unassembled WGS sequence"/>
</dbReference>
<sequence length="177" mass="19302">MGGLRLAGVVRPQRRRGRGFTLFEFAVVAGIFGLLVMVALERMAYYRRAGDDAGVQALLINMRSALSSKVMALQVQGRDGEIGALAGANPIAWLARPPDNYAGELTPEAAKSVKAGNWYFDLRQHKLVFVRDGQEDLLNSASKNIYFKVESLRLPSKNANAERQPGNAGIALNEVTQ</sequence>
<reference evidence="2 3" key="1">
    <citation type="submission" date="2019-10" db="EMBL/GenBank/DDBJ databases">
        <title>Two novel species isolated from a subtropical stream in China.</title>
        <authorList>
            <person name="Lu H."/>
        </authorList>
    </citation>
    <scope>NUCLEOTIDE SEQUENCE [LARGE SCALE GENOMIC DNA]</scope>
    <source>
        <strain evidence="2 3">FT29W</strain>
    </source>
</reference>
<keyword evidence="1" id="KW-1133">Transmembrane helix</keyword>
<evidence type="ECO:0000313" key="3">
    <source>
        <dbReference type="Proteomes" id="UP000440498"/>
    </source>
</evidence>
<keyword evidence="1" id="KW-0472">Membrane</keyword>
<accession>A0A6A7N9P2</accession>
<keyword evidence="3" id="KW-1185">Reference proteome</keyword>
<evidence type="ECO:0000256" key="1">
    <source>
        <dbReference type="SAM" id="Phobius"/>
    </source>
</evidence>
<keyword evidence="1" id="KW-0812">Transmembrane</keyword>
<dbReference type="EMBL" id="WHUG01000015">
    <property type="protein sequence ID" value="MQA41793.1"/>
    <property type="molecule type" value="Genomic_DNA"/>
</dbReference>
<feature type="transmembrane region" description="Helical" evidence="1">
    <location>
        <begin position="20"/>
        <end position="40"/>
    </location>
</feature>
<protein>
    <submittedName>
        <fullName evidence="2">Type II secretion system protein</fullName>
    </submittedName>
</protein>
<dbReference type="InterPro" id="IPR045584">
    <property type="entry name" value="Pilin-like"/>
</dbReference>
<name>A0A6A7N9P2_9BURK</name>
<gene>
    <name evidence="2" type="ORF">GEV02_26965</name>
</gene>
<comment type="caution">
    <text evidence="2">The sequence shown here is derived from an EMBL/GenBank/DDBJ whole genome shotgun (WGS) entry which is preliminary data.</text>
</comment>
<dbReference type="AlphaFoldDB" id="A0A6A7N9P2"/>
<dbReference type="SUPFAM" id="SSF54523">
    <property type="entry name" value="Pili subunits"/>
    <property type="match status" value="1"/>
</dbReference>
<proteinExistence type="predicted"/>
<organism evidence="2 3">
    <name type="scientific">Rugamonas aquatica</name>
    <dbReference type="NCBI Taxonomy" id="2743357"/>
    <lineage>
        <taxon>Bacteria</taxon>
        <taxon>Pseudomonadati</taxon>
        <taxon>Pseudomonadota</taxon>
        <taxon>Betaproteobacteria</taxon>
        <taxon>Burkholderiales</taxon>
        <taxon>Oxalobacteraceae</taxon>
        <taxon>Telluria group</taxon>
        <taxon>Rugamonas</taxon>
    </lineage>
</organism>
<evidence type="ECO:0000313" key="2">
    <source>
        <dbReference type="EMBL" id="MQA41793.1"/>
    </source>
</evidence>